<dbReference type="PANTHER" id="PTHR11699">
    <property type="entry name" value="ALDEHYDE DEHYDROGENASE-RELATED"/>
    <property type="match status" value="1"/>
</dbReference>
<dbReference type="FunFam" id="3.40.309.10:FF:000012">
    <property type="entry name" value="Betaine aldehyde dehydrogenase"/>
    <property type="match status" value="1"/>
</dbReference>
<proteinExistence type="inferred from homology"/>
<evidence type="ECO:0000313" key="7">
    <source>
        <dbReference type="EMBL" id="SHO65753.1"/>
    </source>
</evidence>
<gene>
    <name evidence="7" type="ORF">SAMN02745172_02400</name>
</gene>
<organism evidence="7 8">
    <name type="scientific">Pseudoxanthobacter soli DSM 19599</name>
    <dbReference type="NCBI Taxonomy" id="1123029"/>
    <lineage>
        <taxon>Bacteria</taxon>
        <taxon>Pseudomonadati</taxon>
        <taxon>Pseudomonadota</taxon>
        <taxon>Alphaproteobacteria</taxon>
        <taxon>Hyphomicrobiales</taxon>
        <taxon>Segnochrobactraceae</taxon>
        <taxon>Pseudoxanthobacter</taxon>
    </lineage>
</organism>
<feature type="domain" description="Aldehyde dehydrogenase" evidence="6">
    <location>
        <begin position="25"/>
        <end position="487"/>
    </location>
</feature>
<dbReference type="STRING" id="1123029.SAMN02745172_02400"/>
<keyword evidence="2 5" id="KW-0560">Oxidoreductase</keyword>
<feature type="active site" evidence="4">
    <location>
        <position position="263"/>
    </location>
</feature>
<dbReference type="InterPro" id="IPR015590">
    <property type="entry name" value="Aldehyde_DH_dom"/>
</dbReference>
<evidence type="ECO:0000313" key="8">
    <source>
        <dbReference type="Proteomes" id="UP000186406"/>
    </source>
</evidence>
<dbReference type="InterPro" id="IPR029510">
    <property type="entry name" value="Ald_DH_CS_GLU"/>
</dbReference>
<dbReference type="Proteomes" id="UP000186406">
    <property type="component" value="Unassembled WGS sequence"/>
</dbReference>
<evidence type="ECO:0000256" key="2">
    <source>
        <dbReference type="ARBA" id="ARBA00023002"/>
    </source>
</evidence>
<dbReference type="SUPFAM" id="SSF53720">
    <property type="entry name" value="ALDH-like"/>
    <property type="match status" value="1"/>
</dbReference>
<keyword evidence="8" id="KW-1185">Reference proteome</keyword>
<dbReference type="FunFam" id="3.40.605.10:FF:000007">
    <property type="entry name" value="NAD/NADP-dependent betaine aldehyde dehydrogenase"/>
    <property type="match status" value="1"/>
</dbReference>
<comment type="similarity">
    <text evidence="1 5">Belongs to the aldehyde dehydrogenase family.</text>
</comment>
<dbReference type="EMBL" id="FRXO01000004">
    <property type="protein sequence ID" value="SHO65753.1"/>
    <property type="molecule type" value="Genomic_DNA"/>
</dbReference>
<dbReference type="RefSeq" id="WP_073628878.1">
    <property type="nucleotide sequence ID" value="NZ_FRXO01000004.1"/>
</dbReference>
<dbReference type="GO" id="GO:0016620">
    <property type="term" value="F:oxidoreductase activity, acting on the aldehyde or oxo group of donors, NAD or NADP as acceptor"/>
    <property type="evidence" value="ECO:0007669"/>
    <property type="project" value="InterPro"/>
</dbReference>
<dbReference type="Gene3D" id="3.40.605.10">
    <property type="entry name" value="Aldehyde Dehydrogenase, Chain A, domain 1"/>
    <property type="match status" value="1"/>
</dbReference>
<reference evidence="7 8" key="1">
    <citation type="submission" date="2016-12" db="EMBL/GenBank/DDBJ databases">
        <authorList>
            <person name="Song W.-J."/>
            <person name="Kurnit D.M."/>
        </authorList>
    </citation>
    <scope>NUCLEOTIDE SEQUENCE [LARGE SCALE GENOMIC DNA]</scope>
    <source>
        <strain evidence="7 8">DSM 19599</strain>
    </source>
</reference>
<dbReference type="PROSITE" id="PS00687">
    <property type="entry name" value="ALDEHYDE_DEHYDR_GLU"/>
    <property type="match status" value="1"/>
</dbReference>
<evidence type="ECO:0000256" key="5">
    <source>
        <dbReference type="RuleBase" id="RU003345"/>
    </source>
</evidence>
<keyword evidence="3" id="KW-0558">Oxidation</keyword>
<dbReference type="Pfam" id="PF00171">
    <property type="entry name" value="Aldedh"/>
    <property type="match status" value="1"/>
</dbReference>
<dbReference type="OrthoDB" id="9812625at2"/>
<dbReference type="InterPro" id="IPR016162">
    <property type="entry name" value="Ald_DH_N"/>
</dbReference>
<sequence>MEHVTAFAAVPETVRAFGFFIDGTWRDAAERETMVRRSPAFGRDVTSVALCTRADVDEAVAAARKAFRARSWAGIGGADRAAVLLGVARIIRQRAEELAFWETLETGKPISQSRAEIADAAGHYEYCAGIAQSLSGEAFNTHGDDMFGVVTREPVGVVGLINPWNFPFIVLAERLPYILASGNSVVVKPSEMTSATTLMFADLLKEAGLPDGVYNVVTGTGPVVGQAIAEHRDVDMISFTGSTRTGEAVLKASASNFKKASLELGGKNPQIVFADADLDDAADGVAFGLCFNAGQCCVSGSRLIVEETVAERFQALVLDKLSRIRIGDCLDPETQLGAIVSDQQCEKILGYVKLGEEEGATVACGGNTVAVSGGRFIAPTLLTGVRNDMRVAREEIFGPVLCMITFSTAGEALEIANDSPYGLGASIWTKDIDKALRAMRGVQAGRTWVNTTIAGGPGQPVGGFKQSGIGREGGRMGVEEYTEVKSVHIAIGKRKHWVT</sequence>
<evidence type="ECO:0000256" key="1">
    <source>
        <dbReference type="ARBA" id="ARBA00009986"/>
    </source>
</evidence>
<accession>A0A1M7ZLH4</accession>
<name>A0A1M7ZLH4_9HYPH</name>
<dbReference type="InterPro" id="IPR016161">
    <property type="entry name" value="Ald_DH/histidinol_DH"/>
</dbReference>
<dbReference type="AlphaFoldDB" id="A0A1M7ZLH4"/>
<protein>
    <submittedName>
        <fullName evidence="7">Acyl-CoA reductase</fullName>
    </submittedName>
</protein>
<evidence type="ECO:0000259" key="6">
    <source>
        <dbReference type="Pfam" id="PF00171"/>
    </source>
</evidence>
<evidence type="ECO:0000256" key="3">
    <source>
        <dbReference type="ARBA" id="ARBA00023097"/>
    </source>
</evidence>
<evidence type="ECO:0000256" key="4">
    <source>
        <dbReference type="PROSITE-ProRule" id="PRU10007"/>
    </source>
</evidence>
<dbReference type="Gene3D" id="3.40.309.10">
    <property type="entry name" value="Aldehyde Dehydrogenase, Chain A, domain 2"/>
    <property type="match status" value="1"/>
</dbReference>
<dbReference type="InterPro" id="IPR016163">
    <property type="entry name" value="Ald_DH_C"/>
</dbReference>